<dbReference type="InterPro" id="IPR006558">
    <property type="entry name" value="LamG-like"/>
</dbReference>
<feature type="region of interest" description="Disordered" evidence="5">
    <location>
        <begin position="642"/>
        <end position="708"/>
    </location>
</feature>
<dbReference type="InterPro" id="IPR042837">
    <property type="entry name" value="PTX3"/>
</dbReference>
<comment type="subcellular location">
    <subcellularLocation>
        <location evidence="1">Secreted</location>
    </subcellularLocation>
</comment>
<dbReference type="InterPro" id="IPR013320">
    <property type="entry name" value="ConA-like_dom_sf"/>
</dbReference>
<dbReference type="Gene3D" id="2.60.120.200">
    <property type="match status" value="2"/>
</dbReference>
<proteinExistence type="predicted"/>
<dbReference type="SUPFAM" id="SSF49899">
    <property type="entry name" value="Concanavalin A-like lectins/glucanases"/>
    <property type="match status" value="2"/>
</dbReference>
<dbReference type="InterPro" id="IPR055372">
    <property type="entry name" value="CBM96"/>
</dbReference>
<evidence type="ECO:0000256" key="1">
    <source>
        <dbReference type="ARBA" id="ARBA00004613"/>
    </source>
</evidence>
<evidence type="ECO:0000256" key="5">
    <source>
        <dbReference type="SAM" id="MobiDB-lite"/>
    </source>
</evidence>
<dbReference type="EMBL" id="CP012752">
    <property type="protein sequence ID" value="ALG11550.1"/>
    <property type="molecule type" value="Genomic_DNA"/>
</dbReference>
<dbReference type="Proteomes" id="UP000063699">
    <property type="component" value="Chromosome"/>
</dbReference>
<dbReference type="SMART" id="SM00560">
    <property type="entry name" value="LamGL"/>
    <property type="match status" value="2"/>
</dbReference>
<dbReference type="Pfam" id="PF13385">
    <property type="entry name" value="Laminin_G_3"/>
    <property type="match status" value="2"/>
</dbReference>
<dbReference type="OrthoDB" id="324838at2"/>
<dbReference type="Pfam" id="PF24517">
    <property type="entry name" value="CBM96"/>
    <property type="match status" value="1"/>
</dbReference>
<feature type="domain" description="LamG-like jellyroll fold" evidence="6">
    <location>
        <begin position="939"/>
        <end position="1085"/>
    </location>
</feature>
<evidence type="ECO:0000256" key="2">
    <source>
        <dbReference type="ARBA" id="ARBA00022525"/>
    </source>
</evidence>
<keyword evidence="2" id="KW-0964">Secreted</keyword>
<protein>
    <recommendedName>
        <fullName evidence="6">LamG-like jellyroll fold domain-containing protein</fullName>
    </recommendedName>
</protein>
<dbReference type="PANTHER" id="PTHR46943">
    <property type="entry name" value="PENTRAXIN-RELATED PROTEIN PTX3"/>
    <property type="match status" value="1"/>
</dbReference>
<evidence type="ECO:0000313" key="7">
    <source>
        <dbReference type="EMBL" id="ALG11550.1"/>
    </source>
</evidence>
<evidence type="ECO:0000313" key="8">
    <source>
        <dbReference type="Proteomes" id="UP000063699"/>
    </source>
</evidence>
<gene>
    <name evidence="7" type="ORF">AOZ06_35965</name>
</gene>
<evidence type="ECO:0000256" key="4">
    <source>
        <dbReference type="ARBA" id="ARBA00023157"/>
    </source>
</evidence>
<dbReference type="GO" id="GO:0005576">
    <property type="term" value="C:extracellular region"/>
    <property type="evidence" value="ECO:0007669"/>
    <property type="project" value="UniProtKB-SubCell"/>
</dbReference>
<name>A0A0N9I9E3_9PSEU</name>
<accession>A0A0N9I9E3</accession>
<dbReference type="PANTHER" id="PTHR46943:SF1">
    <property type="entry name" value="PENTRAXIN-RELATED PROTEIN PTX3"/>
    <property type="match status" value="1"/>
</dbReference>
<keyword evidence="3" id="KW-0732">Signal</keyword>
<evidence type="ECO:0000256" key="3">
    <source>
        <dbReference type="ARBA" id="ARBA00022729"/>
    </source>
</evidence>
<feature type="domain" description="LamG-like jellyroll fold" evidence="6">
    <location>
        <begin position="712"/>
        <end position="859"/>
    </location>
</feature>
<organism evidence="7 8">
    <name type="scientific">Kibdelosporangium phytohabitans</name>
    <dbReference type="NCBI Taxonomy" id="860235"/>
    <lineage>
        <taxon>Bacteria</taxon>
        <taxon>Bacillati</taxon>
        <taxon>Actinomycetota</taxon>
        <taxon>Actinomycetes</taxon>
        <taxon>Pseudonocardiales</taxon>
        <taxon>Pseudonocardiaceae</taxon>
        <taxon>Kibdelosporangium</taxon>
    </lineage>
</organism>
<sequence>MTRPPAADAGQATPETIARTTGKRAEVLAERTATGQVFANPNGSYTLEQALEPVRTKQGGEWVDLDTRVLVRPGGSVGPQATVTPTRFSRGGAEPLVEFGGTDKLVLRWPSPLPEPKLDGAKARYADVLPGVDLELEAFKQGFGYALVVRTPQAAANPALDQLRLTVDGAGLEVRPRDGGGLTAVTKDGKEIFRAAPAGMWDTAANGEPGANHSTATAKAADGRITIAPDRKLLNSADADFPITIAAQWTPLGQFGWTSVYYQYPNQGYWNGANMGTDKRARVGYSEWEDPIVTVRSFFHFDLRSIRDKHVLYSELNILGSYSSACGDSSFWLAHAGQVSPDTTWNNQPAIGKVQHRHESGFGRGDCGARWIGWNVTDEVAFSNAREDWVTFRLSGEEGNTLAWRKFDTTSQGEHPKLIVNYNRYPWAPGNLTASPKPGCGGAPPNAPHISTNKPVLMADAADPDGDRVTATFRVYWNGTQNYRDFNVGPQESGSRFQLEVPGDMFTHGQTLAWHVLTTDPHGAQSGWAGPCYLTVDTTPPDRKPIVTSTDYPEGRSSGAPGKTGRFTFNANGLADAAGFAYRVGGQGWRQVDAPGGSATVDVTPVTADGTRLDVAIVDKAGNQGVDNELDPSRSNVRKYEIRVNGPTPPTGHWRLDGRNNETAAPDSTGRHPGTVANGGWGHGRNGDAVSLSGNAGSEVPTRNGPAVDATRSYTVSAWVKLRDHPGDIWKTAVSQDGERVSRFALQYAGSGIRKWAFSMMSHDNDGPAIEQAVATDPKFTPRTEVWTHLTGVYNSTYGTLQLYVNGELAGTGQHTGNWTSQPARTLQIGRGKWAGNTGDNFPGLIDDVKVFDRALPDIRLDTSGSEIDQLAGRPANEIAAWNFDDATGTVTTDFTGQQTAMTLSAGIGWAPGKTGTGARFPGNGGRVYGSEPVIRTDDSFTVSAWVKPDVLDAKARAVAAQEGVHNSGFYLMYRNDSGKPVGEWTMTVPNKDAASPELRHARASVPARVGEWTHVAGVYDDGQQEIRVYVNGVLSGTGAVPGGMQWNAPGPFQVGNAKWDGKHPLDFLGTIDEVRVFDGVRTGEEITDEAANPVPSRVKSKAHTRYASPKDQFSFNGPTPAGYFKAGDLGYYPPPGTPGTHMLYSCRLGTDGFTSTRADCEGAKLISPLGPVYDTAGEGRTGLYRCLHSGRYFDSLVADCEGQTVVVTLGYTLPYVTLQRYQSFEGAPDSRSDVGFAPLTYRHERDLVAVHHGPRPGQIGLYLCKDGTDTYAAIDAQCGGKQLLKATGWLWVDKPADPAATRLYSCTRIGTPDRFESTDQYCEGQDVVGPLGYGIDPARVTS</sequence>
<keyword evidence="4" id="KW-1015">Disulfide bond</keyword>
<dbReference type="NCBIfam" id="NF033679">
    <property type="entry name" value="DNRLRE_dom"/>
    <property type="match status" value="1"/>
</dbReference>
<feature type="region of interest" description="Disordered" evidence="5">
    <location>
        <begin position="540"/>
        <end position="564"/>
    </location>
</feature>
<dbReference type="GO" id="GO:0006955">
    <property type="term" value="P:immune response"/>
    <property type="evidence" value="ECO:0007669"/>
    <property type="project" value="InterPro"/>
</dbReference>
<keyword evidence="8" id="KW-1185">Reference proteome</keyword>
<reference evidence="7 8" key="1">
    <citation type="submission" date="2015-07" db="EMBL/GenBank/DDBJ databases">
        <title>Genome sequencing of Kibdelosporangium phytohabitans.</title>
        <authorList>
            <person name="Qin S."/>
            <person name="Xing K."/>
        </authorList>
    </citation>
    <scope>NUCLEOTIDE SEQUENCE [LARGE SCALE GENOMIC DNA]</scope>
    <source>
        <strain evidence="7 8">KLBMP1111</strain>
    </source>
</reference>
<dbReference type="STRING" id="860235.AOZ06_35965"/>
<dbReference type="KEGG" id="kphy:AOZ06_35965"/>
<evidence type="ECO:0000259" key="6">
    <source>
        <dbReference type="SMART" id="SM00560"/>
    </source>
</evidence>
<dbReference type="RefSeq" id="WP_054293451.1">
    <property type="nucleotide sequence ID" value="NZ_CP012752.1"/>
</dbReference>